<evidence type="ECO:0000313" key="1">
    <source>
        <dbReference type="EMBL" id="KIL51164.1"/>
    </source>
</evidence>
<dbReference type="EMBL" id="JXRR01000008">
    <property type="protein sequence ID" value="KIL51164.1"/>
    <property type="molecule type" value="Genomic_DNA"/>
</dbReference>
<name>A0A0C2SB35_9BACL</name>
<proteinExistence type="predicted"/>
<dbReference type="RefSeq" id="WP_156969462.1">
    <property type="nucleotide sequence ID" value="NZ_JXRR01000008.1"/>
</dbReference>
<protein>
    <submittedName>
        <fullName evidence="1">Uncharacterized protein</fullName>
    </submittedName>
</protein>
<comment type="caution">
    <text evidence="1">The sequence shown here is derived from an EMBL/GenBank/DDBJ whole genome shotgun (WGS) entry which is preliminary data.</text>
</comment>
<gene>
    <name evidence="1" type="ORF">KR50_10450</name>
</gene>
<dbReference type="OrthoDB" id="9895793at2"/>
<organism evidence="1 2">
    <name type="scientific">Jeotgalibacillus campisalis</name>
    <dbReference type="NCBI Taxonomy" id="220754"/>
    <lineage>
        <taxon>Bacteria</taxon>
        <taxon>Bacillati</taxon>
        <taxon>Bacillota</taxon>
        <taxon>Bacilli</taxon>
        <taxon>Bacillales</taxon>
        <taxon>Caryophanaceae</taxon>
        <taxon>Jeotgalibacillus</taxon>
    </lineage>
</organism>
<accession>A0A0C2SB35</accession>
<dbReference type="PATRIC" id="fig|220754.4.peg.1064"/>
<dbReference type="Proteomes" id="UP000031972">
    <property type="component" value="Unassembled WGS sequence"/>
</dbReference>
<evidence type="ECO:0000313" key="2">
    <source>
        <dbReference type="Proteomes" id="UP000031972"/>
    </source>
</evidence>
<keyword evidence="2" id="KW-1185">Reference proteome</keyword>
<dbReference type="AlphaFoldDB" id="A0A0C2SB35"/>
<reference evidence="1 2" key="1">
    <citation type="submission" date="2015-01" db="EMBL/GenBank/DDBJ databases">
        <title>Jeotgalibacillus campisalis genome sequencing.</title>
        <authorList>
            <person name="Goh K.M."/>
            <person name="Chan K.-G."/>
            <person name="Yaakop A.S."/>
            <person name="Ee R."/>
            <person name="Gan H.M."/>
            <person name="Chan C.S."/>
        </authorList>
    </citation>
    <scope>NUCLEOTIDE SEQUENCE [LARGE SCALE GENOMIC DNA]</scope>
    <source>
        <strain evidence="1 2">SF-57</strain>
    </source>
</reference>
<sequence>MKKGDIILYNGEEYTILSVDNKNFCALKRKTHPSTVELVHLKDIRNCQIMSKIN</sequence>